<proteinExistence type="predicted"/>
<dbReference type="EMBL" id="BMMK01000023">
    <property type="protein sequence ID" value="GGM68796.1"/>
    <property type="molecule type" value="Genomic_DNA"/>
</dbReference>
<accession>A0A8J3CHM1</accession>
<dbReference type="Pfam" id="PF14155">
    <property type="entry name" value="DUF4307"/>
    <property type="match status" value="1"/>
</dbReference>
<dbReference type="Proteomes" id="UP000637578">
    <property type="component" value="Unassembled WGS sequence"/>
</dbReference>
<evidence type="ECO:0000313" key="3">
    <source>
        <dbReference type="Proteomes" id="UP000637578"/>
    </source>
</evidence>
<name>A0A8J3CHM1_9PSEU</name>
<keyword evidence="1" id="KW-0472">Membrane</keyword>
<organism evidence="2 3">
    <name type="scientific">Longimycelium tulufanense</name>
    <dbReference type="NCBI Taxonomy" id="907463"/>
    <lineage>
        <taxon>Bacteria</taxon>
        <taxon>Bacillati</taxon>
        <taxon>Actinomycetota</taxon>
        <taxon>Actinomycetes</taxon>
        <taxon>Pseudonocardiales</taxon>
        <taxon>Pseudonocardiaceae</taxon>
        <taxon>Longimycelium</taxon>
    </lineage>
</organism>
<feature type="transmembrane region" description="Helical" evidence="1">
    <location>
        <begin position="32"/>
        <end position="53"/>
    </location>
</feature>
<reference evidence="2" key="1">
    <citation type="journal article" date="2014" name="Int. J. Syst. Evol. Microbiol.">
        <title>Complete genome sequence of Corynebacterium casei LMG S-19264T (=DSM 44701T), isolated from a smear-ripened cheese.</title>
        <authorList>
            <consortium name="US DOE Joint Genome Institute (JGI-PGF)"/>
            <person name="Walter F."/>
            <person name="Albersmeier A."/>
            <person name="Kalinowski J."/>
            <person name="Ruckert C."/>
        </authorList>
    </citation>
    <scope>NUCLEOTIDE SEQUENCE</scope>
    <source>
        <strain evidence="2">CGMCC 4.5737</strain>
    </source>
</reference>
<gene>
    <name evidence="2" type="ORF">GCM10012275_44050</name>
</gene>
<reference evidence="2" key="2">
    <citation type="submission" date="2020-09" db="EMBL/GenBank/DDBJ databases">
        <authorList>
            <person name="Sun Q."/>
            <person name="Zhou Y."/>
        </authorList>
    </citation>
    <scope>NUCLEOTIDE SEQUENCE</scope>
    <source>
        <strain evidence="2">CGMCC 4.5737</strain>
    </source>
</reference>
<evidence type="ECO:0000313" key="2">
    <source>
        <dbReference type="EMBL" id="GGM68796.1"/>
    </source>
</evidence>
<dbReference type="InterPro" id="IPR025443">
    <property type="entry name" value="DUF4307"/>
</dbReference>
<keyword evidence="1" id="KW-0812">Transmembrane</keyword>
<keyword evidence="3" id="KW-1185">Reference proteome</keyword>
<sequence length="155" mass="16839">MAEIDDSTPPGGSPAALADRYGRRAGRRGPRWLYPVLLGVVVVIGAVVSFVTYRNLGPPPIEGKQVAFRVIADDRVEISFEVRRDRPRDAAFCIVRARAQDGDEAGRKEVLVAPGERQTVTTTLLRTAKRAVTGEVFGCSYQVPAYLSSEPRPSG</sequence>
<dbReference type="AlphaFoldDB" id="A0A8J3CHM1"/>
<protein>
    <submittedName>
        <fullName evidence="2">Membrane protein</fullName>
    </submittedName>
</protein>
<evidence type="ECO:0000256" key="1">
    <source>
        <dbReference type="SAM" id="Phobius"/>
    </source>
</evidence>
<keyword evidence="1" id="KW-1133">Transmembrane helix</keyword>
<comment type="caution">
    <text evidence="2">The sequence shown here is derived from an EMBL/GenBank/DDBJ whole genome shotgun (WGS) entry which is preliminary data.</text>
</comment>
<dbReference type="RefSeq" id="WP_229686607.1">
    <property type="nucleotide sequence ID" value="NZ_BMMK01000023.1"/>
</dbReference>